<sequence length="62" mass="6882">MLNSGSDKSESEDNSSGSSTSEDLKALQQENFMTSEDECSPCQQGMACEKDDDEDDLYKIYD</sequence>
<proteinExistence type="predicted"/>
<keyword evidence="3" id="KW-1185">Reference proteome</keyword>
<dbReference type="EMBL" id="JACXVP010000005">
    <property type="protein sequence ID" value="KAG5605479.1"/>
    <property type="molecule type" value="Genomic_DNA"/>
</dbReference>
<protein>
    <submittedName>
        <fullName evidence="2">Uncharacterized protein</fullName>
    </submittedName>
</protein>
<organism evidence="2 3">
    <name type="scientific">Solanum commersonii</name>
    <name type="common">Commerson's wild potato</name>
    <name type="synonym">Commerson's nightshade</name>
    <dbReference type="NCBI Taxonomy" id="4109"/>
    <lineage>
        <taxon>Eukaryota</taxon>
        <taxon>Viridiplantae</taxon>
        <taxon>Streptophyta</taxon>
        <taxon>Embryophyta</taxon>
        <taxon>Tracheophyta</taxon>
        <taxon>Spermatophyta</taxon>
        <taxon>Magnoliopsida</taxon>
        <taxon>eudicotyledons</taxon>
        <taxon>Gunneridae</taxon>
        <taxon>Pentapetalae</taxon>
        <taxon>asterids</taxon>
        <taxon>lamiids</taxon>
        <taxon>Solanales</taxon>
        <taxon>Solanaceae</taxon>
        <taxon>Solanoideae</taxon>
        <taxon>Solaneae</taxon>
        <taxon>Solanum</taxon>
    </lineage>
</organism>
<gene>
    <name evidence="2" type="ORF">H5410_026971</name>
</gene>
<dbReference type="Proteomes" id="UP000824120">
    <property type="component" value="Chromosome 5"/>
</dbReference>
<feature type="region of interest" description="Disordered" evidence="1">
    <location>
        <begin position="1"/>
        <end position="62"/>
    </location>
</feature>
<comment type="caution">
    <text evidence="2">The sequence shown here is derived from an EMBL/GenBank/DDBJ whole genome shotgun (WGS) entry which is preliminary data.</text>
</comment>
<accession>A0A9J5Z0M0</accession>
<evidence type="ECO:0000313" key="2">
    <source>
        <dbReference type="EMBL" id="KAG5605479.1"/>
    </source>
</evidence>
<reference evidence="2 3" key="1">
    <citation type="submission" date="2020-09" db="EMBL/GenBank/DDBJ databases">
        <title>De no assembly of potato wild relative species, Solanum commersonii.</title>
        <authorList>
            <person name="Cho K."/>
        </authorList>
    </citation>
    <scope>NUCLEOTIDE SEQUENCE [LARGE SCALE GENOMIC DNA]</scope>
    <source>
        <strain evidence="2">LZ3.2</strain>
        <tissue evidence="2">Leaf</tissue>
    </source>
</reference>
<name>A0A9J5Z0M0_SOLCO</name>
<dbReference type="AlphaFoldDB" id="A0A9J5Z0M0"/>
<evidence type="ECO:0000256" key="1">
    <source>
        <dbReference type="SAM" id="MobiDB-lite"/>
    </source>
</evidence>
<evidence type="ECO:0000313" key="3">
    <source>
        <dbReference type="Proteomes" id="UP000824120"/>
    </source>
</evidence>